<organism evidence="2">
    <name type="scientific">marine sediment metagenome</name>
    <dbReference type="NCBI Taxonomy" id="412755"/>
    <lineage>
        <taxon>unclassified sequences</taxon>
        <taxon>metagenomes</taxon>
        <taxon>ecological metagenomes</taxon>
    </lineage>
</organism>
<accession>A0A0F9D710</accession>
<feature type="transmembrane region" description="Helical" evidence="1">
    <location>
        <begin position="31"/>
        <end position="53"/>
    </location>
</feature>
<dbReference type="AlphaFoldDB" id="A0A0F9D710"/>
<keyword evidence="1" id="KW-0472">Membrane</keyword>
<dbReference type="EMBL" id="LAZR01043111">
    <property type="protein sequence ID" value="KKL07878.1"/>
    <property type="molecule type" value="Genomic_DNA"/>
</dbReference>
<keyword evidence="1" id="KW-1133">Transmembrane helix</keyword>
<gene>
    <name evidence="2" type="ORF">LCGC14_2581590</name>
</gene>
<proteinExistence type="predicted"/>
<evidence type="ECO:0000313" key="2">
    <source>
        <dbReference type="EMBL" id="KKL07878.1"/>
    </source>
</evidence>
<sequence>MLRKFIGIGMLVIFVLFMSWSIMGDLSFKDAAIAVAIALVAVSFLIIGVALCVS</sequence>
<protein>
    <submittedName>
        <fullName evidence="2">Uncharacterized protein</fullName>
    </submittedName>
</protein>
<name>A0A0F9D710_9ZZZZ</name>
<reference evidence="2" key="1">
    <citation type="journal article" date="2015" name="Nature">
        <title>Complex archaea that bridge the gap between prokaryotes and eukaryotes.</title>
        <authorList>
            <person name="Spang A."/>
            <person name="Saw J.H."/>
            <person name="Jorgensen S.L."/>
            <person name="Zaremba-Niedzwiedzka K."/>
            <person name="Martijn J."/>
            <person name="Lind A.E."/>
            <person name="van Eijk R."/>
            <person name="Schleper C."/>
            <person name="Guy L."/>
            <person name="Ettema T.J."/>
        </authorList>
    </citation>
    <scope>NUCLEOTIDE SEQUENCE</scope>
</reference>
<comment type="caution">
    <text evidence="2">The sequence shown here is derived from an EMBL/GenBank/DDBJ whole genome shotgun (WGS) entry which is preliminary data.</text>
</comment>
<evidence type="ECO:0000256" key="1">
    <source>
        <dbReference type="SAM" id="Phobius"/>
    </source>
</evidence>
<keyword evidence="1" id="KW-0812">Transmembrane</keyword>